<dbReference type="PANTHER" id="PTHR11264:SF0">
    <property type="entry name" value="URACIL-DNA GLYCOSYLASE"/>
    <property type="match status" value="1"/>
</dbReference>
<accession>A0A8J5MSY7</accession>
<dbReference type="InterPro" id="IPR002043">
    <property type="entry name" value="UDG_fam1"/>
</dbReference>
<dbReference type="GO" id="GO:0005634">
    <property type="term" value="C:nucleus"/>
    <property type="evidence" value="ECO:0007669"/>
    <property type="project" value="TreeGrafter"/>
</dbReference>
<dbReference type="GO" id="GO:0097510">
    <property type="term" value="P:base-excision repair, AP site formation via deaminated base removal"/>
    <property type="evidence" value="ECO:0007669"/>
    <property type="project" value="TreeGrafter"/>
</dbReference>
<dbReference type="Pfam" id="PF03167">
    <property type="entry name" value="UDG"/>
    <property type="match status" value="1"/>
</dbReference>
<protein>
    <recommendedName>
        <fullName evidence="6">Uracil-DNA glycosylase</fullName>
        <ecNumber evidence="6">3.2.2.27</ecNumber>
    </recommendedName>
</protein>
<dbReference type="AlphaFoldDB" id="A0A8J5MSY7"/>
<keyword evidence="9" id="KW-1185">Reference proteome</keyword>
<keyword evidence="3 6" id="KW-0378">Hydrolase</keyword>
<evidence type="ECO:0000313" key="9">
    <source>
        <dbReference type="Proteomes" id="UP000747542"/>
    </source>
</evidence>
<evidence type="ECO:0000256" key="6">
    <source>
        <dbReference type="RuleBase" id="RU003780"/>
    </source>
</evidence>
<dbReference type="SMART" id="SM00986">
    <property type="entry name" value="UDG"/>
    <property type="match status" value="1"/>
</dbReference>
<dbReference type="InterPro" id="IPR036895">
    <property type="entry name" value="Uracil-DNA_glycosylase-like_sf"/>
</dbReference>
<feature type="domain" description="Uracil-DNA glycosylase-like" evidence="7">
    <location>
        <begin position="55"/>
        <end position="184"/>
    </location>
</feature>
<dbReference type="GO" id="GO:0004844">
    <property type="term" value="F:uracil DNA N-glycosylase activity"/>
    <property type="evidence" value="ECO:0007669"/>
    <property type="project" value="UniProtKB-UniRule"/>
</dbReference>
<comment type="similarity">
    <text evidence="1 6">Belongs to the uracil-DNA glycosylase (UDG) superfamily. UNG family.</text>
</comment>
<dbReference type="SMART" id="SM00987">
    <property type="entry name" value="UreE_C"/>
    <property type="match status" value="1"/>
</dbReference>
<dbReference type="InterPro" id="IPR005122">
    <property type="entry name" value="Uracil-DNA_glycosylase-like"/>
</dbReference>
<evidence type="ECO:0000259" key="7">
    <source>
        <dbReference type="SMART" id="SM00986"/>
    </source>
</evidence>
<dbReference type="SUPFAM" id="SSF52141">
    <property type="entry name" value="Uracil-DNA glycosylase-like"/>
    <property type="match status" value="1"/>
</dbReference>
<keyword evidence="2 6" id="KW-0227">DNA damage</keyword>
<name>A0A8J5MSY7_HOMAM</name>
<dbReference type="GO" id="GO:0005739">
    <property type="term" value="C:mitochondrion"/>
    <property type="evidence" value="ECO:0007669"/>
    <property type="project" value="TreeGrafter"/>
</dbReference>
<dbReference type="NCBIfam" id="NF003592">
    <property type="entry name" value="PRK05254.1-5"/>
    <property type="match status" value="1"/>
</dbReference>
<feature type="active site" description="Proton acceptor" evidence="5">
    <location>
        <position position="70"/>
    </location>
</feature>
<sequence>MSKSTGIRYMIILLEIFKLKRTFPLITEQLSKFLEHERKRATIFPPEDQVFSWTQACKLQDIKVVILGQDPYHGPKQAHGLCFSVQKGVPPPPSLVNMYKELKSDIPGFEQPSHGYLLGWAQQGVLLLNACLTVEAHRANSHKDKGWEKFTDSVIKTISEHNKGVVFLLWGSYAQKKAAVVDKRRNIDG</sequence>
<gene>
    <name evidence="8" type="primary">Ung-L5</name>
    <name evidence="8" type="ORF">Hamer_G026961</name>
</gene>
<evidence type="ECO:0000256" key="1">
    <source>
        <dbReference type="ARBA" id="ARBA00008184"/>
    </source>
</evidence>
<dbReference type="EMBL" id="JAHLQT010027321">
    <property type="protein sequence ID" value="KAG7162713.1"/>
    <property type="molecule type" value="Genomic_DNA"/>
</dbReference>
<dbReference type="NCBIfam" id="NF003588">
    <property type="entry name" value="PRK05254.1-1"/>
    <property type="match status" value="1"/>
</dbReference>
<comment type="catalytic activity">
    <reaction evidence="6">
        <text>Hydrolyzes single-stranded DNA or mismatched double-stranded DNA and polynucleotides, releasing free uracil.</text>
        <dbReference type="EC" id="3.2.2.27"/>
    </reaction>
</comment>
<keyword evidence="4 6" id="KW-0234">DNA repair</keyword>
<evidence type="ECO:0000256" key="2">
    <source>
        <dbReference type="ARBA" id="ARBA00022763"/>
    </source>
</evidence>
<dbReference type="Gene3D" id="3.40.470.10">
    <property type="entry name" value="Uracil-DNA glycosylase-like domain"/>
    <property type="match status" value="1"/>
</dbReference>
<dbReference type="InterPro" id="IPR018085">
    <property type="entry name" value="Ura-DNA_Glyclase_AS"/>
</dbReference>
<dbReference type="Proteomes" id="UP000747542">
    <property type="component" value="Unassembled WGS sequence"/>
</dbReference>
<dbReference type="EC" id="3.2.2.27" evidence="6"/>
<dbReference type="NCBIfam" id="NF003589">
    <property type="entry name" value="PRK05254.1-2"/>
    <property type="match status" value="1"/>
</dbReference>
<evidence type="ECO:0000256" key="3">
    <source>
        <dbReference type="ARBA" id="ARBA00022801"/>
    </source>
</evidence>
<comment type="caution">
    <text evidence="8">The sequence shown here is derived from an EMBL/GenBank/DDBJ whole genome shotgun (WGS) entry which is preliminary data.</text>
</comment>
<evidence type="ECO:0000313" key="8">
    <source>
        <dbReference type="EMBL" id="KAG7162713.1"/>
    </source>
</evidence>
<dbReference type="NCBIfam" id="TIGR00628">
    <property type="entry name" value="ung"/>
    <property type="match status" value="1"/>
</dbReference>
<dbReference type="PROSITE" id="PS00130">
    <property type="entry name" value="U_DNA_GLYCOSYLASE"/>
    <property type="match status" value="1"/>
</dbReference>
<dbReference type="CDD" id="cd10027">
    <property type="entry name" value="UDG-F1-like"/>
    <property type="match status" value="1"/>
</dbReference>
<dbReference type="PANTHER" id="PTHR11264">
    <property type="entry name" value="URACIL-DNA GLYCOSYLASE"/>
    <property type="match status" value="1"/>
</dbReference>
<evidence type="ECO:0000256" key="4">
    <source>
        <dbReference type="ARBA" id="ARBA00023204"/>
    </source>
</evidence>
<proteinExistence type="inferred from homology"/>
<comment type="function">
    <text evidence="6">Excises uracil residues from the DNA which can arise as a result of misincorporation of dUMP residues by DNA polymerase or due to deamination of cytosine.</text>
</comment>
<organism evidence="8 9">
    <name type="scientific">Homarus americanus</name>
    <name type="common">American lobster</name>
    <dbReference type="NCBI Taxonomy" id="6706"/>
    <lineage>
        <taxon>Eukaryota</taxon>
        <taxon>Metazoa</taxon>
        <taxon>Ecdysozoa</taxon>
        <taxon>Arthropoda</taxon>
        <taxon>Crustacea</taxon>
        <taxon>Multicrustacea</taxon>
        <taxon>Malacostraca</taxon>
        <taxon>Eumalacostraca</taxon>
        <taxon>Eucarida</taxon>
        <taxon>Decapoda</taxon>
        <taxon>Pleocyemata</taxon>
        <taxon>Astacidea</taxon>
        <taxon>Nephropoidea</taxon>
        <taxon>Nephropidae</taxon>
        <taxon>Homarus</taxon>
    </lineage>
</organism>
<reference evidence="8" key="1">
    <citation type="journal article" date="2021" name="Sci. Adv.">
        <title>The American lobster genome reveals insights on longevity, neural, and immune adaptations.</title>
        <authorList>
            <person name="Polinski J.M."/>
            <person name="Zimin A.V."/>
            <person name="Clark K.F."/>
            <person name="Kohn A.B."/>
            <person name="Sadowski N."/>
            <person name="Timp W."/>
            <person name="Ptitsyn A."/>
            <person name="Khanna P."/>
            <person name="Romanova D.Y."/>
            <person name="Williams P."/>
            <person name="Greenwood S.J."/>
            <person name="Moroz L.L."/>
            <person name="Walt D.R."/>
            <person name="Bodnar A.G."/>
        </authorList>
    </citation>
    <scope>NUCLEOTIDE SEQUENCE</scope>
    <source>
        <tissue evidence="8">Heart &amp; testis</tissue>
    </source>
</reference>
<evidence type="ECO:0000256" key="5">
    <source>
        <dbReference type="PROSITE-ProRule" id="PRU10072"/>
    </source>
</evidence>